<keyword evidence="3 7" id="KW-0812">Transmembrane</keyword>
<comment type="subcellular location">
    <subcellularLocation>
        <location evidence="1">Membrane</location>
        <topology evidence="1">Multi-pass membrane protein</topology>
    </subcellularLocation>
</comment>
<gene>
    <name evidence="10" type="primary">glpG</name>
    <name evidence="10" type="ORF">CI610_02696</name>
</gene>
<feature type="transmembrane region" description="Helical" evidence="7">
    <location>
        <begin position="85"/>
        <end position="109"/>
    </location>
</feature>
<evidence type="ECO:0000256" key="5">
    <source>
        <dbReference type="ARBA" id="ARBA00022989"/>
    </source>
</evidence>
<dbReference type="PANTHER" id="PTHR43731:SF14">
    <property type="entry name" value="PRESENILIN-ASSOCIATED RHOMBOID-LIKE PROTEIN, MITOCHONDRIAL"/>
    <property type="match status" value="1"/>
</dbReference>
<dbReference type="EC" id="3.4.21.105" evidence="10"/>
<feature type="transmembrane region" description="Helical" evidence="7">
    <location>
        <begin position="209"/>
        <end position="226"/>
    </location>
</feature>
<evidence type="ECO:0000259" key="8">
    <source>
        <dbReference type="Pfam" id="PF01694"/>
    </source>
</evidence>
<feature type="transmembrane region" description="Helical" evidence="7">
    <location>
        <begin position="238"/>
        <end position="262"/>
    </location>
</feature>
<protein>
    <submittedName>
        <fullName evidence="10">Rhomboid protease GlpG</fullName>
        <ecNumber evidence="10">3.4.21.105</ecNumber>
    </submittedName>
</protein>
<evidence type="ECO:0000256" key="2">
    <source>
        <dbReference type="ARBA" id="ARBA00009045"/>
    </source>
</evidence>
<name>A0A2H9T587_9ZZZZ</name>
<dbReference type="GO" id="GO:0006508">
    <property type="term" value="P:proteolysis"/>
    <property type="evidence" value="ECO:0007669"/>
    <property type="project" value="UniProtKB-KW"/>
</dbReference>
<evidence type="ECO:0000256" key="4">
    <source>
        <dbReference type="ARBA" id="ARBA00022801"/>
    </source>
</evidence>
<dbReference type="GO" id="GO:0016020">
    <property type="term" value="C:membrane"/>
    <property type="evidence" value="ECO:0007669"/>
    <property type="project" value="UniProtKB-SubCell"/>
</dbReference>
<evidence type="ECO:0000256" key="7">
    <source>
        <dbReference type="SAM" id="Phobius"/>
    </source>
</evidence>
<proteinExistence type="inferred from homology"/>
<dbReference type="GO" id="GO:0004252">
    <property type="term" value="F:serine-type endopeptidase activity"/>
    <property type="evidence" value="ECO:0007669"/>
    <property type="project" value="InterPro"/>
</dbReference>
<accession>A0A2H9T587</accession>
<keyword evidence="10" id="KW-0645">Protease</keyword>
<dbReference type="SUPFAM" id="SSF144091">
    <property type="entry name" value="Rhomboid-like"/>
    <property type="match status" value="1"/>
</dbReference>
<keyword evidence="5 7" id="KW-1133">Transmembrane helix</keyword>
<sequence>MTSVIKAMSVPVGMDLRPLLRYLGNRGIPLRVTEESGQQVIWTVSHDDAAIIIHYYDQWQNGVLIFDEDTPNHPKWSPGQLISGFSFFTCPVTLFFIVASIVVTLVTGLGQSLSMVSYLTFVPFDIVNDQYLRFWSLVSVWAEGEYWRLITPVFLHFSWLHLVFNMLWLFDIGQRIETRFKGWHLFLLILVTGVVSNFSQYYWGDAASIFGGFSGVVYGLLGYCMVRERMDKLIDFGILPAIYGFMLIFLVLGYTGIFTAVFGSLANSAHTGGLLSGMVIGGLAGVFCRKNS</sequence>
<organism evidence="10">
    <name type="scientific">invertebrate metagenome</name>
    <dbReference type="NCBI Taxonomy" id="1711999"/>
    <lineage>
        <taxon>unclassified sequences</taxon>
        <taxon>metagenomes</taxon>
        <taxon>organismal metagenomes</taxon>
    </lineage>
</organism>
<comment type="similarity">
    <text evidence="2">Belongs to the peptidase S54 family.</text>
</comment>
<feature type="transmembrane region" description="Helical" evidence="7">
    <location>
        <begin position="146"/>
        <end position="170"/>
    </location>
</feature>
<dbReference type="InterPro" id="IPR035952">
    <property type="entry name" value="Rhomboid-like_sf"/>
</dbReference>
<dbReference type="Pfam" id="PF01694">
    <property type="entry name" value="Rhomboid"/>
    <property type="match status" value="1"/>
</dbReference>
<dbReference type="InterPro" id="IPR022764">
    <property type="entry name" value="Peptidase_S54_rhomboid_dom"/>
</dbReference>
<dbReference type="InterPro" id="IPR031976">
    <property type="entry name" value="NRho"/>
</dbReference>
<evidence type="ECO:0000256" key="3">
    <source>
        <dbReference type="ARBA" id="ARBA00022692"/>
    </source>
</evidence>
<feature type="transmembrane region" description="Helical" evidence="7">
    <location>
        <begin position="268"/>
        <end position="288"/>
    </location>
</feature>
<dbReference type="Gene3D" id="3.30.70.2080">
    <property type="match status" value="1"/>
</dbReference>
<comment type="caution">
    <text evidence="10">The sequence shown here is derived from an EMBL/GenBank/DDBJ whole genome shotgun (WGS) entry which is preliminary data.</text>
</comment>
<keyword evidence="4 10" id="KW-0378">Hydrolase</keyword>
<feature type="domain" description="Rhomboid protease N-terminal" evidence="9">
    <location>
        <begin position="3"/>
        <end position="63"/>
    </location>
</feature>
<dbReference type="AlphaFoldDB" id="A0A2H9T587"/>
<dbReference type="InterPro" id="IPR050925">
    <property type="entry name" value="Rhomboid_protease_S54"/>
</dbReference>
<dbReference type="PANTHER" id="PTHR43731">
    <property type="entry name" value="RHOMBOID PROTEASE"/>
    <property type="match status" value="1"/>
</dbReference>
<evidence type="ECO:0000256" key="6">
    <source>
        <dbReference type="ARBA" id="ARBA00023136"/>
    </source>
</evidence>
<feature type="transmembrane region" description="Helical" evidence="7">
    <location>
        <begin position="182"/>
        <end position="203"/>
    </location>
</feature>
<feature type="domain" description="Peptidase S54 rhomboid" evidence="8">
    <location>
        <begin position="144"/>
        <end position="282"/>
    </location>
</feature>
<reference evidence="10" key="1">
    <citation type="journal article" date="2017" name="Appl. Environ. Microbiol.">
        <title>Molecular characterization of an Endozoicomonas-like organism causing infection in king scallop Pecten maximus L.</title>
        <authorList>
            <person name="Cano I."/>
            <person name="van Aerle R."/>
            <person name="Ross S."/>
            <person name="Verner-Jeffreys D.W."/>
            <person name="Paley R.K."/>
            <person name="Rimmer G."/>
            <person name="Ryder D."/>
            <person name="Hooper P."/>
            <person name="Stone D."/>
            <person name="Feist S.W."/>
        </authorList>
    </citation>
    <scope>NUCLEOTIDE SEQUENCE</scope>
</reference>
<keyword evidence="6 7" id="KW-0472">Membrane</keyword>
<dbReference type="Pfam" id="PF16733">
    <property type="entry name" value="NRho"/>
    <property type="match status" value="1"/>
</dbReference>
<evidence type="ECO:0000313" key="10">
    <source>
        <dbReference type="EMBL" id="PJE78369.1"/>
    </source>
</evidence>
<dbReference type="EMBL" id="NSIT01000194">
    <property type="protein sequence ID" value="PJE78369.1"/>
    <property type="molecule type" value="Genomic_DNA"/>
</dbReference>
<evidence type="ECO:0000259" key="9">
    <source>
        <dbReference type="Pfam" id="PF16733"/>
    </source>
</evidence>
<dbReference type="InterPro" id="IPR038244">
    <property type="entry name" value="NRho_sf"/>
</dbReference>
<evidence type="ECO:0000256" key="1">
    <source>
        <dbReference type="ARBA" id="ARBA00004141"/>
    </source>
</evidence>
<dbReference type="Gene3D" id="1.20.1540.10">
    <property type="entry name" value="Rhomboid-like"/>
    <property type="match status" value="1"/>
</dbReference>